<reference evidence="1" key="2">
    <citation type="submission" date="2023-01" db="EMBL/GenBank/DDBJ databases">
        <authorList>
            <person name="Sun Q."/>
            <person name="Evtushenko L."/>
        </authorList>
    </citation>
    <scope>NUCLEOTIDE SEQUENCE</scope>
    <source>
        <strain evidence="1">VKM Ac-1321</strain>
    </source>
</reference>
<accession>A0A9W6KFM4</accession>
<sequence>MAARAPLLPAVDFDVGAGLLLAEAAEQAGPWWLLLGGDLPGPPGLGAAVRLIVEPGRHVGAAVLASGRVRDGRRLVQVTGRRGPEAIAAVLLAARDRTGRVPRLAGRLCGEGLIGRFSARVTAPAPMSVHRLRMLLHRAETNRERRPIVSVW</sequence>
<dbReference type="Proteomes" id="UP001143480">
    <property type="component" value="Unassembled WGS sequence"/>
</dbReference>
<organism evidence="1 2">
    <name type="scientific">Dactylosporangium matsuzakiense</name>
    <dbReference type="NCBI Taxonomy" id="53360"/>
    <lineage>
        <taxon>Bacteria</taxon>
        <taxon>Bacillati</taxon>
        <taxon>Actinomycetota</taxon>
        <taxon>Actinomycetes</taxon>
        <taxon>Micromonosporales</taxon>
        <taxon>Micromonosporaceae</taxon>
        <taxon>Dactylosporangium</taxon>
    </lineage>
</organism>
<reference evidence="1" key="1">
    <citation type="journal article" date="2014" name="Int. J. Syst. Evol. Microbiol.">
        <title>Complete genome sequence of Corynebacterium casei LMG S-19264T (=DSM 44701T), isolated from a smear-ripened cheese.</title>
        <authorList>
            <consortium name="US DOE Joint Genome Institute (JGI-PGF)"/>
            <person name="Walter F."/>
            <person name="Albersmeier A."/>
            <person name="Kalinowski J."/>
            <person name="Ruckert C."/>
        </authorList>
    </citation>
    <scope>NUCLEOTIDE SEQUENCE</scope>
    <source>
        <strain evidence="1">VKM Ac-1321</strain>
    </source>
</reference>
<dbReference type="AlphaFoldDB" id="A0A9W6KFM4"/>
<gene>
    <name evidence="1" type="ORF">GCM10017581_015940</name>
</gene>
<comment type="caution">
    <text evidence="1">The sequence shown here is derived from an EMBL/GenBank/DDBJ whole genome shotgun (WGS) entry which is preliminary data.</text>
</comment>
<name>A0A9W6KFM4_9ACTN</name>
<protein>
    <submittedName>
        <fullName evidence="1">Uncharacterized protein</fullName>
    </submittedName>
</protein>
<evidence type="ECO:0000313" key="1">
    <source>
        <dbReference type="EMBL" id="GLK99853.1"/>
    </source>
</evidence>
<proteinExistence type="predicted"/>
<keyword evidence="2" id="KW-1185">Reference proteome</keyword>
<dbReference type="EMBL" id="BSFP01000005">
    <property type="protein sequence ID" value="GLK99853.1"/>
    <property type="molecule type" value="Genomic_DNA"/>
</dbReference>
<dbReference type="RefSeq" id="WP_261959752.1">
    <property type="nucleotide sequence ID" value="NZ_BAAAXA010000001.1"/>
</dbReference>
<evidence type="ECO:0000313" key="2">
    <source>
        <dbReference type="Proteomes" id="UP001143480"/>
    </source>
</evidence>